<reference evidence="3" key="1">
    <citation type="submission" date="2017-04" db="EMBL/GenBank/DDBJ databases">
        <title>Genome deletions in a multicellular cyanobacterial endosymbiont for morphological adaptation in marine diatoms.</title>
        <authorList>
            <person name="Wang Y."/>
            <person name="Gao H."/>
            <person name="Li R."/>
            <person name="Xu X."/>
        </authorList>
    </citation>
    <scope>NUCLEOTIDE SEQUENCE</scope>
    <source>
        <strain evidence="3">FACHB 800</strain>
    </source>
</reference>
<dbReference type="EMBL" id="CP021056">
    <property type="protein sequence ID" value="QXE24015.1"/>
    <property type="molecule type" value="Genomic_DNA"/>
</dbReference>
<accession>A0A975Y599</accession>
<dbReference type="Pfam" id="PF14104">
    <property type="entry name" value="DUF4277"/>
    <property type="match status" value="1"/>
</dbReference>
<evidence type="ECO:0000313" key="4">
    <source>
        <dbReference type="Proteomes" id="UP000683511"/>
    </source>
</evidence>
<organism evidence="3 4">
    <name type="scientific">Richelia sinica FACHB-800</name>
    <dbReference type="NCBI Taxonomy" id="1357546"/>
    <lineage>
        <taxon>Bacteria</taxon>
        <taxon>Bacillati</taxon>
        <taxon>Cyanobacteriota</taxon>
        <taxon>Cyanophyceae</taxon>
        <taxon>Nostocales</taxon>
        <taxon>Nostocaceae</taxon>
        <taxon>Richelia</taxon>
    </lineage>
</organism>
<protein>
    <recommendedName>
        <fullName evidence="1">DUF4277 domain-containing protein</fullName>
    </recommendedName>
</protein>
<dbReference type="Proteomes" id="UP000683511">
    <property type="component" value="Chromosome"/>
</dbReference>
<sequence length="61" mass="6631">METSVVQLKPQEMEIQNIDHLGIVAGIIDSIGLVEIINELIGVEIGEKVSPGHVVKAMTFF</sequence>
<evidence type="ECO:0000313" key="3">
    <source>
        <dbReference type="EMBL" id="QXE24015.1"/>
    </source>
</evidence>
<dbReference type="KEGG" id="rsin:B6N60_00937"/>
<feature type="domain" description="DUF4277" evidence="1">
    <location>
        <begin position="14"/>
        <end position="58"/>
    </location>
</feature>
<proteinExistence type="predicted"/>
<evidence type="ECO:0000313" key="2">
    <source>
        <dbReference type="EMBL" id="QXE22255.1"/>
    </source>
</evidence>
<dbReference type="KEGG" id="rsin:B6N60_02717"/>
<gene>
    <name evidence="2" type="ORF">B6N60_00937</name>
    <name evidence="3" type="ORF">B6N60_02717</name>
</gene>
<name>A0A975Y599_9NOST</name>
<dbReference type="AlphaFoldDB" id="A0A975Y599"/>
<keyword evidence="4" id="KW-1185">Reference proteome</keyword>
<dbReference type="EMBL" id="CP021056">
    <property type="protein sequence ID" value="QXE22255.1"/>
    <property type="molecule type" value="Genomic_DNA"/>
</dbReference>
<evidence type="ECO:0000259" key="1">
    <source>
        <dbReference type="Pfam" id="PF14104"/>
    </source>
</evidence>
<dbReference type="InterPro" id="IPR025457">
    <property type="entry name" value="DUF4277"/>
</dbReference>